<organism evidence="3 4">
    <name type="scientific">Trichococcus palustris</name>
    <dbReference type="NCBI Taxonomy" id="140314"/>
    <lineage>
        <taxon>Bacteria</taxon>
        <taxon>Bacillati</taxon>
        <taxon>Bacillota</taxon>
        <taxon>Bacilli</taxon>
        <taxon>Lactobacillales</taxon>
        <taxon>Carnobacteriaceae</taxon>
        <taxon>Trichococcus</taxon>
    </lineage>
</organism>
<name>A0A143YEM2_9LACT</name>
<dbReference type="Gene3D" id="3.40.30.10">
    <property type="entry name" value="Glutaredoxin"/>
    <property type="match status" value="1"/>
</dbReference>
<dbReference type="SUPFAM" id="SSF52833">
    <property type="entry name" value="Thioredoxin-like"/>
    <property type="match status" value="1"/>
</dbReference>
<evidence type="ECO:0000256" key="1">
    <source>
        <dbReference type="ARBA" id="ARBA00023157"/>
    </source>
</evidence>
<dbReference type="GO" id="GO:0016209">
    <property type="term" value="F:antioxidant activity"/>
    <property type="evidence" value="ECO:0007669"/>
    <property type="project" value="InterPro"/>
</dbReference>
<dbReference type="GO" id="GO:0016491">
    <property type="term" value="F:oxidoreductase activity"/>
    <property type="evidence" value="ECO:0007669"/>
    <property type="project" value="InterPro"/>
</dbReference>
<reference evidence="3 4" key="1">
    <citation type="submission" date="2016-02" db="EMBL/GenBank/DDBJ databases">
        <authorList>
            <person name="Wen L."/>
            <person name="He K."/>
            <person name="Yang H."/>
        </authorList>
    </citation>
    <scope>NUCLEOTIDE SEQUENCE [LARGE SCALE GENOMIC DNA]</scope>
    <source>
        <strain evidence="3">Trichococcus palustris</strain>
    </source>
</reference>
<keyword evidence="4" id="KW-1185">Reference proteome</keyword>
<sequence>MTDFSYTTIDGTYKSFRAQLNNDYTVILFLRHYGCGMSQLDMLKYRDAYQFLQRKGVDVFMVIQEPTETIAEKAAKANIPFPIISDPEQILYQLFEIPSSESVRKLVAGVSEEKLNEMIDYGIDCYQVEGNELQLQATVAFNRSGQVVYSHYAENISDVPSPTELVERLEASLA</sequence>
<protein>
    <submittedName>
        <fullName evidence="3">Alkyl hydroperoxide reductase subunit c/ thiol specific antioxidant</fullName>
    </submittedName>
</protein>
<evidence type="ECO:0000313" key="4">
    <source>
        <dbReference type="Proteomes" id="UP000242754"/>
    </source>
</evidence>
<feature type="domain" description="Alkyl hydroperoxide reductase subunit C/ Thiol specific antioxidant" evidence="2">
    <location>
        <begin position="2"/>
        <end position="147"/>
    </location>
</feature>
<accession>A0A143YEM2</accession>
<dbReference type="InterPro" id="IPR000866">
    <property type="entry name" value="AhpC/TSA"/>
</dbReference>
<evidence type="ECO:0000313" key="3">
    <source>
        <dbReference type="EMBL" id="CZQ86662.1"/>
    </source>
</evidence>
<dbReference type="STRING" id="140314.SAMN04488076_105162"/>
<evidence type="ECO:0000259" key="2">
    <source>
        <dbReference type="Pfam" id="PF00578"/>
    </source>
</evidence>
<dbReference type="AlphaFoldDB" id="A0A143YEM2"/>
<proteinExistence type="predicted"/>
<keyword evidence="1" id="KW-1015">Disulfide bond</keyword>
<dbReference type="EMBL" id="FJNE01000002">
    <property type="protein sequence ID" value="CZQ86662.1"/>
    <property type="molecule type" value="Genomic_DNA"/>
</dbReference>
<dbReference type="Proteomes" id="UP000242754">
    <property type="component" value="Unassembled WGS sequence"/>
</dbReference>
<dbReference type="Pfam" id="PF00578">
    <property type="entry name" value="AhpC-TSA"/>
    <property type="match status" value="1"/>
</dbReference>
<dbReference type="InterPro" id="IPR036249">
    <property type="entry name" value="Thioredoxin-like_sf"/>
</dbReference>
<gene>
    <name evidence="3" type="ORF">Tpal_798</name>
</gene>